<dbReference type="Proteomes" id="UP000735302">
    <property type="component" value="Unassembled WGS sequence"/>
</dbReference>
<feature type="region of interest" description="Disordered" evidence="1">
    <location>
        <begin position="343"/>
        <end position="570"/>
    </location>
</feature>
<feature type="compositionally biased region" description="Acidic residues" evidence="1">
    <location>
        <begin position="539"/>
        <end position="552"/>
    </location>
</feature>
<evidence type="ECO:0000256" key="1">
    <source>
        <dbReference type="SAM" id="MobiDB-lite"/>
    </source>
</evidence>
<feature type="compositionally biased region" description="Acidic residues" evidence="1">
    <location>
        <begin position="361"/>
        <end position="370"/>
    </location>
</feature>
<feature type="region of interest" description="Disordered" evidence="1">
    <location>
        <begin position="249"/>
        <end position="287"/>
    </location>
</feature>
<keyword evidence="3" id="KW-1185">Reference proteome</keyword>
<reference evidence="2 3" key="1">
    <citation type="journal article" date="2021" name="Elife">
        <title>Chloroplast acquisition without the gene transfer in kleptoplastic sea slugs, Plakobranchus ocellatus.</title>
        <authorList>
            <person name="Maeda T."/>
            <person name="Takahashi S."/>
            <person name="Yoshida T."/>
            <person name="Shimamura S."/>
            <person name="Takaki Y."/>
            <person name="Nagai Y."/>
            <person name="Toyoda A."/>
            <person name="Suzuki Y."/>
            <person name="Arimoto A."/>
            <person name="Ishii H."/>
            <person name="Satoh N."/>
            <person name="Nishiyama T."/>
            <person name="Hasebe M."/>
            <person name="Maruyama T."/>
            <person name="Minagawa J."/>
            <person name="Obokata J."/>
            <person name="Shigenobu S."/>
        </authorList>
    </citation>
    <scope>NUCLEOTIDE SEQUENCE [LARGE SCALE GENOMIC DNA]</scope>
</reference>
<name>A0AAV4BN84_9GAST</name>
<evidence type="ECO:0000313" key="2">
    <source>
        <dbReference type="EMBL" id="GFO21038.1"/>
    </source>
</evidence>
<feature type="compositionally biased region" description="Basic and acidic residues" evidence="1">
    <location>
        <begin position="265"/>
        <end position="287"/>
    </location>
</feature>
<comment type="caution">
    <text evidence="2">The sequence shown here is derived from an EMBL/GenBank/DDBJ whole genome shotgun (WGS) entry which is preliminary data.</text>
</comment>
<organism evidence="2 3">
    <name type="scientific">Plakobranchus ocellatus</name>
    <dbReference type="NCBI Taxonomy" id="259542"/>
    <lineage>
        <taxon>Eukaryota</taxon>
        <taxon>Metazoa</taxon>
        <taxon>Spiralia</taxon>
        <taxon>Lophotrochozoa</taxon>
        <taxon>Mollusca</taxon>
        <taxon>Gastropoda</taxon>
        <taxon>Heterobranchia</taxon>
        <taxon>Euthyneura</taxon>
        <taxon>Panpulmonata</taxon>
        <taxon>Sacoglossa</taxon>
        <taxon>Placobranchoidea</taxon>
        <taxon>Plakobranchidae</taxon>
        <taxon>Plakobranchus</taxon>
    </lineage>
</organism>
<dbReference type="EMBL" id="BLXT01005251">
    <property type="protein sequence ID" value="GFO21038.1"/>
    <property type="molecule type" value="Genomic_DNA"/>
</dbReference>
<feature type="compositionally biased region" description="Polar residues" evidence="1">
    <location>
        <begin position="22"/>
        <end position="31"/>
    </location>
</feature>
<gene>
    <name evidence="2" type="ORF">PoB_004754300</name>
</gene>
<feature type="compositionally biased region" description="Basic and acidic residues" evidence="1">
    <location>
        <begin position="343"/>
        <end position="360"/>
    </location>
</feature>
<evidence type="ECO:0000313" key="3">
    <source>
        <dbReference type="Proteomes" id="UP000735302"/>
    </source>
</evidence>
<accession>A0AAV4BN84</accession>
<proteinExistence type="predicted"/>
<feature type="compositionally biased region" description="Polar residues" evidence="1">
    <location>
        <begin position="440"/>
        <end position="453"/>
    </location>
</feature>
<protein>
    <submittedName>
        <fullName evidence="2">Uncharacterized protein</fullName>
    </submittedName>
</protein>
<feature type="compositionally biased region" description="Basic and acidic residues" evidence="1">
    <location>
        <begin position="510"/>
        <end position="523"/>
    </location>
</feature>
<feature type="compositionally biased region" description="Basic and acidic residues" evidence="1">
    <location>
        <begin position="382"/>
        <end position="396"/>
    </location>
</feature>
<sequence length="592" mass="66097">MGTSSQGSERHRNHSNGRFAKTQKQSLTSPRPWSDLNDKTGYMINSGRSDRCEFRCVSARLPPAIGRGASAGLKTCVNPFQSPRPDACLTDRERNGYHRTGPKFQGSQCRLTEVAFSRPQSPIQPRPLSSVTDRVCLFTAPSPPQPRCTLEDLPMQYSREEALVLLQQKRAELLTQRRTLDLDGGQIRHVSNFGRRQFDAAVSSRGKGPLPSPSADEAAVLFFKASRPPWSATSEAAESSRAMLRPHSISAAHPPQPLDNLPPRRRPDSEPPGRWHEGTSPPRREFNHVRYQRQVYPIIHSLVQRYNKELKVVCSEAEETCEARRLSRDFSVASEFYLVPSRRDEPVQEIEQPKKAASLEKDEEEEEVEEKEAAPLLSPTSENDHSIGQRGSKAEDQLSQWVSHDNMKSDQSEAASLAEDAEEAEAEPTPPWRCWVDDATVSTVHSYRTSSEIVTEEATKSDEGKPGSFTRKATLPHHDPGSIAQLSKHSIHAAAEVLPKPPSPAPKVQPQEKKGRKRKEEAKPLTPPPVEEPVIVVEEIVEESETEPEPEPEPVPPPYICPSSEAKSHDAEIRRWLSKSPFRSAARTVPIF</sequence>
<dbReference type="AlphaFoldDB" id="A0AAV4BN84"/>
<feature type="region of interest" description="Disordered" evidence="1">
    <location>
        <begin position="1"/>
        <end position="40"/>
    </location>
</feature>